<protein>
    <submittedName>
        <fullName evidence="1">Uncharacterized protein</fullName>
    </submittedName>
</protein>
<evidence type="ECO:0000313" key="1">
    <source>
        <dbReference type="EMBL" id="EEW53030.1"/>
    </source>
</evidence>
<dbReference type="AlphaFoldDB" id="C8P8V9"/>
<dbReference type="EMBL" id="ACLL01000051">
    <property type="protein sequence ID" value="EEW53030.1"/>
    <property type="molecule type" value="Genomic_DNA"/>
</dbReference>
<reference evidence="1 2" key="1">
    <citation type="submission" date="2009-09" db="EMBL/GenBank/DDBJ databases">
        <authorList>
            <person name="Qin X."/>
            <person name="Bachman B."/>
            <person name="Battles P."/>
            <person name="Bell A."/>
            <person name="Bess C."/>
            <person name="Bickham C."/>
            <person name="Chaboub L."/>
            <person name="Chen D."/>
            <person name="Coyle M."/>
            <person name="Deiros D.R."/>
            <person name="Dinh H."/>
            <person name="Forbes L."/>
            <person name="Fowler G."/>
            <person name="Francisco L."/>
            <person name="Fu Q."/>
            <person name="Gubbala S."/>
            <person name="Hale W."/>
            <person name="Han Y."/>
            <person name="Hemphill L."/>
            <person name="Highlander S.K."/>
            <person name="Hirani K."/>
            <person name="Hogues M."/>
            <person name="Jackson L."/>
            <person name="Jakkamsetti A."/>
            <person name="Javaid M."/>
            <person name="Jiang H."/>
            <person name="Korchina V."/>
            <person name="Kovar C."/>
            <person name="Lara F."/>
            <person name="Lee S."/>
            <person name="Mata R."/>
            <person name="Mathew T."/>
            <person name="Moen C."/>
            <person name="Morales K."/>
            <person name="Munidasa M."/>
            <person name="Nazareth L."/>
            <person name="Ngo R."/>
            <person name="Nguyen L."/>
            <person name="Okwuonu G."/>
            <person name="Ongeri F."/>
            <person name="Patil S."/>
            <person name="Petrosino J."/>
            <person name="Pham C."/>
            <person name="Pham P."/>
            <person name="Pu L.-L."/>
            <person name="Puazo M."/>
            <person name="Raj R."/>
            <person name="Reid J."/>
            <person name="Rouhana J."/>
            <person name="Saada N."/>
            <person name="Shang Y."/>
            <person name="Simmons D."/>
            <person name="Thornton R."/>
            <person name="Warren J."/>
            <person name="Weissenberger G."/>
            <person name="Zhang J."/>
            <person name="Zhang L."/>
            <person name="Zhou C."/>
            <person name="Zhu D."/>
            <person name="Muzny D."/>
            <person name="Worley K."/>
            <person name="Gibbs R."/>
        </authorList>
    </citation>
    <scope>NUCLEOTIDE SEQUENCE [LARGE SCALE GENOMIC DNA]</scope>
    <source>
        <strain evidence="1 2">DSM 16041</strain>
    </source>
</reference>
<dbReference type="HOGENOM" id="CLU_3253034_0_0_9"/>
<dbReference type="STRING" id="525309.HMPREF0494_1753"/>
<evidence type="ECO:0000313" key="2">
    <source>
        <dbReference type="Proteomes" id="UP000003675"/>
    </source>
</evidence>
<proteinExistence type="predicted"/>
<sequence length="42" mass="4803">MLIHVRHSFVKKCLSSNYTGIGSKCEQFRGGRKLLYNSGEEK</sequence>
<comment type="caution">
    <text evidence="1">The sequence shown here is derived from an EMBL/GenBank/DDBJ whole genome shotgun (WGS) entry which is preliminary data.</text>
</comment>
<name>C8P8V9_9LACO</name>
<accession>C8P8V9</accession>
<dbReference type="Proteomes" id="UP000003675">
    <property type="component" value="Unassembled WGS sequence"/>
</dbReference>
<gene>
    <name evidence="1" type="ORF">HMPREF0494_1753</name>
</gene>
<organism evidence="1 2">
    <name type="scientific">Limosilactobacillus antri DSM 16041</name>
    <dbReference type="NCBI Taxonomy" id="525309"/>
    <lineage>
        <taxon>Bacteria</taxon>
        <taxon>Bacillati</taxon>
        <taxon>Bacillota</taxon>
        <taxon>Bacilli</taxon>
        <taxon>Lactobacillales</taxon>
        <taxon>Lactobacillaceae</taxon>
        <taxon>Limosilactobacillus</taxon>
    </lineage>
</organism>